<organism evidence="7 8">
    <name type="scientific">Bacillus salacetis</name>
    <dbReference type="NCBI Taxonomy" id="2315464"/>
    <lineage>
        <taxon>Bacteria</taxon>
        <taxon>Bacillati</taxon>
        <taxon>Bacillota</taxon>
        <taxon>Bacilli</taxon>
        <taxon>Bacillales</taxon>
        <taxon>Bacillaceae</taxon>
        <taxon>Bacillus</taxon>
    </lineage>
</organism>
<dbReference type="Proteomes" id="UP000265801">
    <property type="component" value="Unassembled WGS sequence"/>
</dbReference>
<protein>
    <submittedName>
        <fullName evidence="7">DsbA family protein</fullName>
    </submittedName>
</protein>
<sequence>MSKKKSSPMKYLVIITLVVVVLLVSIALLTNKSKNTDETLDSHPATENQPTIGENDAPVSVVEFGDFKCPACKAWGAEIYPKLKSDFIDTGKANFSYINTLFHGEESTLSALAAESVYENDPGSYFAFHKELFNQQPNANHDTSWITIEKLMEVAGATTDMDVEQLKQDIEQGSGIEAVEADKSLVEEFNIQQTPTIIINGTKLEDPYDYDRIKELIEEGQ</sequence>
<evidence type="ECO:0000256" key="1">
    <source>
        <dbReference type="ARBA" id="ARBA00005791"/>
    </source>
</evidence>
<proteinExistence type="inferred from homology"/>
<evidence type="ECO:0000256" key="4">
    <source>
        <dbReference type="ARBA" id="ARBA00023157"/>
    </source>
</evidence>
<comment type="caution">
    <text evidence="7">The sequence shown here is derived from an EMBL/GenBank/DDBJ whole genome shotgun (WGS) entry which is preliminary data.</text>
</comment>
<name>A0A3A1R5C8_9BACI</name>
<keyword evidence="3" id="KW-0560">Oxidoreductase</keyword>
<dbReference type="OrthoDB" id="117402at2"/>
<dbReference type="Pfam" id="PF13462">
    <property type="entry name" value="Thioredoxin_4"/>
    <property type="match status" value="1"/>
</dbReference>
<comment type="similarity">
    <text evidence="1">Belongs to the thioredoxin family. DsbA subfamily.</text>
</comment>
<keyword evidence="2" id="KW-0732">Signal</keyword>
<dbReference type="Gene3D" id="3.40.30.10">
    <property type="entry name" value="Glutaredoxin"/>
    <property type="match status" value="1"/>
</dbReference>
<evidence type="ECO:0000313" key="7">
    <source>
        <dbReference type="EMBL" id="RIW38359.1"/>
    </source>
</evidence>
<evidence type="ECO:0000256" key="2">
    <source>
        <dbReference type="ARBA" id="ARBA00022729"/>
    </source>
</evidence>
<dbReference type="InterPro" id="IPR012336">
    <property type="entry name" value="Thioredoxin-like_fold"/>
</dbReference>
<keyword evidence="5" id="KW-0676">Redox-active center</keyword>
<evidence type="ECO:0000256" key="5">
    <source>
        <dbReference type="ARBA" id="ARBA00023284"/>
    </source>
</evidence>
<evidence type="ECO:0000256" key="3">
    <source>
        <dbReference type="ARBA" id="ARBA00023002"/>
    </source>
</evidence>
<dbReference type="EMBL" id="QXIR01000002">
    <property type="protein sequence ID" value="RIW38359.1"/>
    <property type="molecule type" value="Genomic_DNA"/>
</dbReference>
<dbReference type="SUPFAM" id="SSF52833">
    <property type="entry name" value="Thioredoxin-like"/>
    <property type="match status" value="1"/>
</dbReference>
<reference evidence="7 8" key="1">
    <citation type="submission" date="2018-09" db="EMBL/GenBank/DDBJ databases">
        <title>Bacillus saliacetes sp. nov., isolated from Thai shrimp paste (Ka-pi).</title>
        <authorList>
            <person name="Daroonpunt R."/>
            <person name="Tanasupawat S."/>
            <person name="Yiamsombut S."/>
        </authorList>
    </citation>
    <scope>NUCLEOTIDE SEQUENCE [LARGE SCALE GENOMIC DNA]</scope>
    <source>
        <strain evidence="7 8">SKP7-4</strain>
    </source>
</reference>
<dbReference type="PANTHER" id="PTHR13887">
    <property type="entry name" value="GLUTATHIONE S-TRANSFERASE KAPPA"/>
    <property type="match status" value="1"/>
</dbReference>
<dbReference type="AlphaFoldDB" id="A0A3A1R5C8"/>
<evidence type="ECO:0000259" key="6">
    <source>
        <dbReference type="Pfam" id="PF13462"/>
    </source>
</evidence>
<gene>
    <name evidence="7" type="ORF">D3H55_02125</name>
</gene>
<evidence type="ECO:0000313" key="8">
    <source>
        <dbReference type="Proteomes" id="UP000265801"/>
    </source>
</evidence>
<feature type="domain" description="Thioredoxin-like fold" evidence="6">
    <location>
        <begin position="46"/>
        <end position="219"/>
    </location>
</feature>
<keyword evidence="4" id="KW-1015">Disulfide bond</keyword>
<dbReference type="PANTHER" id="PTHR13887:SF14">
    <property type="entry name" value="DISULFIDE BOND FORMATION PROTEIN D"/>
    <property type="match status" value="1"/>
</dbReference>
<accession>A0A3A1R5C8</accession>
<dbReference type="GO" id="GO:0016491">
    <property type="term" value="F:oxidoreductase activity"/>
    <property type="evidence" value="ECO:0007669"/>
    <property type="project" value="UniProtKB-KW"/>
</dbReference>
<dbReference type="RefSeq" id="WP_119545257.1">
    <property type="nucleotide sequence ID" value="NZ_QXIR01000002.1"/>
</dbReference>
<dbReference type="InterPro" id="IPR036249">
    <property type="entry name" value="Thioredoxin-like_sf"/>
</dbReference>
<keyword evidence="8" id="KW-1185">Reference proteome</keyword>